<evidence type="ECO:0000259" key="12">
    <source>
        <dbReference type="Pfam" id="PF23481"/>
    </source>
</evidence>
<reference evidence="15" key="2">
    <citation type="submission" date="2025-09" db="UniProtKB">
        <authorList>
            <consortium name="Ensembl"/>
        </authorList>
    </citation>
    <scope>IDENTIFICATION</scope>
</reference>
<dbReference type="Pfam" id="PF23486">
    <property type="entry name" value="Ig_TMEM132_5th"/>
    <property type="match status" value="1"/>
</dbReference>
<dbReference type="GeneTree" id="ENSGT00940000166762"/>
<dbReference type="InterPro" id="IPR055423">
    <property type="entry name" value="Ig_TMEM132_5th"/>
</dbReference>
<evidence type="ECO:0000256" key="2">
    <source>
        <dbReference type="ARBA" id="ARBA00006166"/>
    </source>
</evidence>
<feature type="domain" description="Transmembrane protein TMEM132 cohesin-like" evidence="11">
    <location>
        <begin position="273"/>
        <end position="321"/>
    </location>
</feature>
<dbReference type="Pfam" id="PF16070">
    <property type="entry name" value="Ig_TMEM132_4th"/>
    <property type="match status" value="1"/>
</dbReference>
<evidence type="ECO:0000259" key="11">
    <source>
        <dbReference type="Pfam" id="PF23039"/>
    </source>
</evidence>
<dbReference type="InterPro" id="IPR055422">
    <property type="entry name" value="Ig_TMEM132_2nd"/>
</dbReference>
<evidence type="ECO:0000259" key="10">
    <source>
        <dbReference type="Pfam" id="PF16070"/>
    </source>
</evidence>
<feature type="domain" description="Transmembrane protein TMEM132 C-terminal" evidence="9">
    <location>
        <begin position="710"/>
        <end position="771"/>
    </location>
</feature>
<comment type="subcellular location">
    <subcellularLocation>
        <location evidence="1">Membrane</location>
        <topology evidence="1">Single-pass type I membrane protein</topology>
    </subcellularLocation>
</comment>
<feature type="region of interest" description="Disordered" evidence="6">
    <location>
        <begin position="684"/>
        <end position="715"/>
    </location>
</feature>
<dbReference type="Pfam" id="PF23481">
    <property type="entry name" value="Ig_TMEM132_2nd"/>
    <property type="match status" value="1"/>
</dbReference>
<dbReference type="Proteomes" id="UP000261340">
    <property type="component" value="Unplaced"/>
</dbReference>
<dbReference type="PANTHER" id="PTHR13388">
    <property type="entry name" value="DETONATOR, ISOFORM E"/>
    <property type="match status" value="1"/>
</dbReference>
<feature type="domain" description="Transmembrane protein TMEM132 cohesin-like" evidence="11">
    <location>
        <begin position="230"/>
        <end position="270"/>
    </location>
</feature>
<accession>A0A3Q0RR15</accession>
<feature type="domain" description="Transmembrane protein TMEM132 sixth" evidence="14">
    <location>
        <begin position="546"/>
        <end position="661"/>
    </location>
</feature>
<evidence type="ECO:0000256" key="4">
    <source>
        <dbReference type="ARBA" id="ARBA00022989"/>
    </source>
</evidence>
<dbReference type="Ensembl" id="ENSACIT00000012597.1">
    <property type="protein sequence ID" value="ENSACIP00000012253.1"/>
    <property type="gene ID" value="ENSACIG00000009487.1"/>
</dbReference>
<feature type="compositionally biased region" description="Polar residues" evidence="6">
    <location>
        <begin position="700"/>
        <end position="715"/>
    </location>
</feature>
<organism evidence="15 16">
    <name type="scientific">Amphilophus citrinellus</name>
    <name type="common">Midas cichlid</name>
    <name type="synonym">Cichlasoma citrinellum</name>
    <dbReference type="NCBI Taxonomy" id="61819"/>
    <lineage>
        <taxon>Eukaryota</taxon>
        <taxon>Metazoa</taxon>
        <taxon>Chordata</taxon>
        <taxon>Craniata</taxon>
        <taxon>Vertebrata</taxon>
        <taxon>Euteleostomi</taxon>
        <taxon>Actinopterygii</taxon>
        <taxon>Neopterygii</taxon>
        <taxon>Teleostei</taxon>
        <taxon>Neoteleostei</taxon>
        <taxon>Acanthomorphata</taxon>
        <taxon>Ovalentaria</taxon>
        <taxon>Cichlomorphae</taxon>
        <taxon>Cichliformes</taxon>
        <taxon>Cichlidae</taxon>
        <taxon>New World cichlids</taxon>
        <taxon>Cichlasomatinae</taxon>
        <taxon>Heroini</taxon>
        <taxon>Amphilophus</taxon>
    </lineage>
</organism>
<feature type="domain" description="Transmembrane protein family 132 fourth" evidence="10">
    <location>
        <begin position="323"/>
        <end position="420"/>
    </location>
</feature>
<evidence type="ECO:0000313" key="15">
    <source>
        <dbReference type="Ensembl" id="ENSACIP00000012253.1"/>
    </source>
</evidence>
<evidence type="ECO:0000256" key="1">
    <source>
        <dbReference type="ARBA" id="ARBA00004479"/>
    </source>
</evidence>
<dbReference type="AlphaFoldDB" id="A0A3Q0RR15"/>
<dbReference type="Pfam" id="PF15705">
    <property type="entry name" value="TMEM132_N"/>
    <property type="match status" value="1"/>
</dbReference>
<evidence type="ECO:0000259" key="14">
    <source>
        <dbReference type="Pfam" id="PF23487"/>
    </source>
</evidence>
<feature type="transmembrane region" description="Helical" evidence="7">
    <location>
        <begin position="733"/>
        <end position="754"/>
    </location>
</feature>
<feature type="compositionally biased region" description="Polar residues" evidence="6">
    <location>
        <begin position="777"/>
        <end position="802"/>
    </location>
</feature>
<protein>
    <submittedName>
        <fullName evidence="15">Uncharacterized protein</fullName>
    </submittedName>
</protein>
<proteinExistence type="inferred from homology"/>
<keyword evidence="4 7" id="KW-1133">Transmembrane helix</keyword>
<feature type="compositionally biased region" description="Low complexity" evidence="6">
    <location>
        <begin position="864"/>
        <end position="875"/>
    </location>
</feature>
<keyword evidence="16" id="KW-1185">Reference proteome</keyword>
<evidence type="ECO:0000256" key="5">
    <source>
        <dbReference type="ARBA" id="ARBA00023136"/>
    </source>
</evidence>
<feature type="region of interest" description="Disordered" evidence="6">
    <location>
        <begin position="768"/>
        <end position="808"/>
    </location>
</feature>
<keyword evidence="3 7" id="KW-0812">Transmembrane</keyword>
<dbReference type="Pfam" id="PF15706">
    <property type="entry name" value="TMEM132_C"/>
    <property type="match status" value="1"/>
</dbReference>
<comment type="similarity">
    <text evidence="2">Belongs to the TMEM132 family.</text>
</comment>
<dbReference type="InterPro" id="IPR031435">
    <property type="entry name" value="TMEM132_N"/>
</dbReference>
<evidence type="ECO:0000259" key="8">
    <source>
        <dbReference type="Pfam" id="PF15705"/>
    </source>
</evidence>
<evidence type="ECO:0000259" key="9">
    <source>
        <dbReference type="Pfam" id="PF15706"/>
    </source>
</evidence>
<reference evidence="15" key="1">
    <citation type="submission" date="2025-08" db="UniProtKB">
        <authorList>
            <consortium name="Ensembl"/>
        </authorList>
    </citation>
    <scope>IDENTIFICATION</scope>
</reference>
<dbReference type="PANTHER" id="PTHR13388:SF26">
    <property type="entry name" value="SI:DKEY-1D7.3"/>
    <property type="match status" value="1"/>
</dbReference>
<dbReference type="Pfam" id="PF23039">
    <property type="entry name" value="TMEM132_3rd"/>
    <property type="match status" value="2"/>
</dbReference>
<dbReference type="InterPro" id="IPR055421">
    <property type="entry name" value="TMEM132_3rd"/>
</dbReference>
<name>A0A3Q0RR15_AMPCI</name>
<dbReference type="InterPro" id="IPR055424">
    <property type="entry name" value="Ig_TMEM132_6th"/>
</dbReference>
<evidence type="ECO:0000259" key="13">
    <source>
        <dbReference type="Pfam" id="PF23486"/>
    </source>
</evidence>
<evidence type="ECO:0000313" key="16">
    <source>
        <dbReference type="Proteomes" id="UP000261340"/>
    </source>
</evidence>
<evidence type="ECO:0000256" key="6">
    <source>
        <dbReference type="SAM" id="MobiDB-lite"/>
    </source>
</evidence>
<feature type="region of interest" description="Disordered" evidence="6">
    <location>
        <begin position="860"/>
        <end position="895"/>
    </location>
</feature>
<dbReference type="InterPro" id="IPR031436">
    <property type="entry name" value="TMEM132_C"/>
</dbReference>
<dbReference type="Pfam" id="PF23487">
    <property type="entry name" value="Ig_TMEM132_6th"/>
    <property type="match status" value="1"/>
</dbReference>
<dbReference type="InterPro" id="IPR031437">
    <property type="entry name" value="Ig_TMEM132_4th"/>
</dbReference>
<feature type="domain" description="Transmembrane protein TMEM132 fifth" evidence="13">
    <location>
        <begin position="424"/>
        <end position="545"/>
    </location>
</feature>
<dbReference type="GO" id="GO:0016020">
    <property type="term" value="C:membrane"/>
    <property type="evidence" value="ECO:0007669"/>
    <property type="project" value="UniProtKB-SubCell"/>
</dbReference>
<feature type="domain" description="Transmembrane protein TMEM132 second Ig-like" evidence="12">
    <location>
        <begin position="82"/>
        <end position="195"/>
    </location>
</feature>
<sequence>MSPFPVYPTIKFQVLNVDHVFLKQDSQQPSGNSSLKAQTQTFLITGPGAGLLQPSVNASYGPLALDASIPLDLLLSGRKILPVILSRQVRSSSPVVKILFHITKPKEGAHCVTAYAFWETREVRGACLVSPGGFCVAQLKPEHSWFSSASRSVSSSREAESTDGIKGPQGNLVEVYFQSRRDQTGQCIPQDSLQRVGVGRGRDTGGSGTPMMRIGSVSLLKSAPGNPTFLRLRLGGAVVIQTSSKPLKTSDVVTFYVFLASTSTLESFTLSRGLLEVLQLDFVPKGVSEQVESQTISWRLELPGSVKDVGVMRIYTTQRDYVGLAPLVMNTDILNTALLTGKSVSVPVKTLAVEASGSVTDVTNYTNCKSTKEDVLKVSERCNYIYVNGKETRGKSRIMLNFTYGFLSAQLEMSVWMPRLPLHIDVADPELSQIKGWRVPVTTGNKSEEEEEMRKGRGCMLQYQHSTVRVLTPFVAQPDTEALPDIDVTNLVRYSLNVADPDVARVQDGVVLQGRAVGTTTVQVLSPLTSAVLAERSIRVVEDKVSVTELGVQLVSGLSLSLQLSPGSNRAIVATATTKEMIMQRKQEALVSCWVSFSDGAVVPLELFDRSIYSLTVSTPDERVATIRRTPQSAFVVAESEGEGRGALVRVELRICEECQKSKRKSKLAVGSGLLKINFQSSSRTAAGEGKGGTDRNKDLNGSASKVMSKTTVTSNKVTPKKETFKAMTDMEIGMYALVGVSCVAILAFLLNCASYSLCFRKQKTPIQAGTDPSAPAQVSTLKQRTATLGRSRNSSQHQQFQGKAVDPMANRSATLLARPHRSEPLHSPTSKRNQVQFTTFTTLDIKHLAALKKNGVDLDWANQQKQKQQQAPAEPQTPLPDMPWPVVKPLGEPQ</sequence>
<dbReference type="InterPro" id="IPR026307">
    <property type="entry name" value="TMEM132"/>
</dbReference>
<evidence type="ECO:0000256" key="7">
    <source>
        <dbReference type="SAM" id="Phobius"/>
    </source>
</evidence>
<feature type="domain" description="Transmembrane protein TMEM132 N-terminal" evidence="8">
    <location>
        <begin position="10"/>
        <end position="74"/>
    </location>
</feature>
<evidence type="ECO:0000256" key="3">
    <source>
        <dbReference type="ARBA" id="ARBA00022692"/>
    </source>
</evidence>
<keyword evidence="5 7" id="KW-0472">Membrane</keyword>